<dbReference type="InterPro" id="IPR007349">
    <property type="entry name" value="DUF418"/>
</dbReference>
<feature type="transmembrane region" description="Helical" evidence="1">
    <location>
        <begin position="101"/>
        <end position="119"/>
    </location>
</feature>
<dbReference type="Proteomes" id="UP000290649">
    <property type="component" value="Unassembled WGS sequence"/>
</dbReference>
<feature type="transmembrane region" description="Helical" evidence="1">
    <location>
        <begin position="20"/>
        <end position="46"/>
    </location>
</feature>
<proteinExistence type="predicted"/>
<keyword evidence="1" id="KW-0812">Transmembrane</keyword>
<feature type="transmembrane region" description="Helical" evidence="1">
    <location>
        <begin position="334"/>
        <end position="357"/>
    </location>
</feature>
<evidence type="ECO:0000313" key="3">
    <source>
        <dbReference type="EMBL" id="RXJ02440.1"/>
    </source>
</evidence>
<keyword evidence="4" id="KW-1185">Reference proteome</keyword>
<evidence type="ECO:0000256" key="1">
    <source>
        <dbReference type="SAM" id="Phobius"/>
    </source>
</evidence>
<feature type="transmembrane region" description="Helical" evidence="1">
    <location>
        <begin position="218"/>
        <end position="239"/>
    </location>
</feature>
<keyword evidence="1" id="KW-0472">Membrane</keyword>
<reference evidence="3 4" key="1">
    <citation type="journal article" date="2019" name="Int. J. Syst. Evol. Microbiol.">
        <title>Anaerobacillus alkaliphilus sp. nov., a novel alkaliphilic and moderately halophilic bacterium.</title>
        <authorList>
            <person name="Borsodi A.K."/>
            <person name="Aszalos J.M."/>
            <person name="Bihari P."/>
            <person name="Nagy I."/>
            <person name="Schumann P."/>
            <person name="Sproer C."/>
            <person name="Kovacs A.L."/>
            <person name="Boka K."/>
            <person name="Dobosy P."/>
            <person name="Ovari M."/>
            <person name="Szili-Kovacs T."/>
            <person name="Toth E."/>
        </authorList>
    </citation>
    <scope>NUCLEOTIDE SEQUENCE [LARGE SCALE GENOMIC DNA]</scope>
    <source>
        <strain evidence="3 4">B16-10</strain>
    </source>
</reference>
<dbReference type="RefSeq" id="WP_129077545.1">
    <property type="nucleotide sequence ID" value="NZ_QOUX01000025.1"/>
</dbReference>
<dbReference type="InterPro" id="IPR052529">
    <property type="entry name" value="Bact_Transport_Assoc"/>
</dbReference>
<dbReference type="PANTHER" id="PTHR30590:SF2">
    <property type="entry name" value="INNER MEMBRANE PROTEIN"/>
    <property type="match status" value="1"/>
</dbReference>
<evidence type="ECO:0000259" key="2">
    <source>
        <dbReference type="Pfam" id="PF04235"/>
    </source>
</evidence>
<feature type="transmembrane region" description="Helical" evidence="1">
    <location>
        <begin position="125"/>
        <end position="140"/>
    </location>
</feature>
<dbReference type="PANTHER" id="PTHR30590">
    <property type="entry name" value="INNER MEMBRANE PROTEIN"/>
    <property type="match status" value="1"/>
</dbReference>
<feature type="transmembrane region" description="Helical" evidence="1">
    <location>
        <begin position="363"/>
        <end position="383"/>
    </location>
</feature>
<feature type="transmembrane region" description="Helical" evidence="1">
    <location>
        <begin position="66"/>
        <end position="89"/>
    </location>
</feature>
<feature type="domain" description="DUF418" evidence="2">
    <location>
        <begin position="239"/>
        <end position="401"/>
    </location>
</feature>
<name>A0A4Q0VUM1_9BACI</name>
<dbReference type="OrthoDB" id="9807744at2"/>
<accession>A0A4Q0VUM1</accession>
<sequence length="403" mass="45816">MDAPRLRPTQQGDRIITLDIIRGFALLGILLVNMNFFVAPELFLLLSGDTLFDGAVSKAADGFVTIFATGKFFTTFSFLFGLGFFIFMERVKDKGLSVGKLYFRRILFLLFLGLFHIFILWSGDILLNYALAAFFLLLFRKSSKETIKKWAIGLFSVVIFITAIFSFLSSLMDNVLAGEMELTTDYSLMVEEALVVFQNGSFSEILSFRLAEEIPFMLSNYIITVPMVLAIFLIGLYVGKKGVLYNISGHLDWIKKVWKNSMIFGVLMTVVYVLLKAELFIVPFYFHEAAVEVLSLVSGLVMSFFYISSITLLCQKELWLARLKFLAPVGQMALTNYLLQTVICIFLFNGYGFGFYGKVTPELGILITVAIFTVQIFLSKAWMARFKYGPLERLWRLFTYRGV</sequence>
<keyword evidence="1" id="KW-1133">Transmembrane helix</keyword>
<protein>
    <submittedName>
        <fullName evidence="3">DUF418 domain-containing protein</fullName>
    </submittedName>
</protein>
<feature type="transmembrane region" description="Helical" evidence="1">
    <location>
        <begin position="152"/>
        <end position="172"/>
    </location>
</feature>
<evidence type="ECO:0000313" key="4">
    <source>
        <dbReference type="Proteomes" id="UP000290649"/>
    </source>
</evidence>
<comment type="caution">
    <text evidence="3">The sequence shown here is derived from an EMBL/GenBank/DDBJ whole genome shotgun (WGS) entry which is preliminary data.</text>
</comment>
<feature type="transmembrane region" description="Helical" evidence="1">
    <location>
        <begin position="293"/>
        <end position="313"/>
    </location>
</feature>
<feature type="transmembrane region" description="Helical" evidence="1">
    <location>
        <begin position="260"/>
        <end position="287"/>
    </location>
</feature>
<dbReference type="EMBL" id="QOUX01000025">
    <property type="protein sequence ID" value="RXJ02440.1"/>
    <property type="molecule type" value="Genomic_DNA"/>
</dbReference>
<organism evidence="3 4">
    <name type="scientific">Anaerobacillus alkaliphilus</name>
    <dbReference type="NCBI Taxonomy" id="1548597"/>
    <lineage>
        <taxon>Bacteria</taxon>
        <taxon>Bacillati</taxon>
        <taxon>Bacillota</taxon>
        <taxon>Bacilli</taxon>
        <taxon>Bacillales</taxon>
        <taxon>Bacillaceae</taxon>
        <taxon>Anaerobacillus</taxon>
    </lineage>
</organism>
<dbReference type="AlphaFoldDB" id="A0A4Q0VUM1"/>
<gene>
    <name evidence="3" type="ORF">DS745_06980</name>
</gene>
<dbReference type="Pfam" id="PF04235">
    <property type="entry name" value="DUF418"/>
    <property type="match status" value="1"/>
</dbReference>